<keyword evidence="5" id="KW-0812">Transmembrane</keyword>
<dbReference type="GO" id="GO:0003700">
    <property type="term" value="F:DNA-binding transcription factor activity"/>
    <property type="evidence" value="ECO:0007669"/>
    <property type="project" value="InterPro"/>
</dbReference>
<keyword evidence="5" id="KW-1133">Transmembrane helix</keyword>
<dbReference type="Gene3D" id="2.130.10.10">
    <property type="entry name" value="YVTN repeat-like/Quinoprotein amine dehydrogenase"/>
    <property type="match status" value="2"/>
</dbReference>
<accession>A0AA90UE90</accession>
<dbReference type="Pfam" id="PF12833">
    <property type="entry name" value="HTH_18"/>
    <property type="match status" value="1"/>
</dbReference>
<evidence type="ECO:0000313" key="8">
    <source>
        <dbReference type="EMBL" id="MQN12090.1"/>
    </source>
</evidence>
<evidence type="ECO:0000256" key="3">
    <source>
        <dbReference type="ARBA" id="ARBA00023163"/>
    </source>
</evidence>
<protein>
    <submittedName>
        <fullName evidence="8">Helix-turn-helix domain-containing protein</fullName>
    </submittedName>
</protein>
<dbReference type="SMART" id="SM00342">
    <property type="entry name" value="HTH_ARAC"/>
    <property type="match status" value="1"/>
</dbReference>
<proteinExistence type="predicted"/>
<keyword evidence="6" id="KW-0732">Signal</keyword>
<dbReference type="EMBL" id="VZCW01000105">
    <property type="protein sequence ID" value="MQN12090.1"/>
    <property type="molecule type" value="Genomic_DNA"/>
</dbReference>
<dbReference type="SUPFAM" id="SSF63829">
    <property type="entry name" value="Calcium-dependent phosphotriesterase"/>
    <property type="match status" value="1"/>
</dbReference>
<dbReference type="PANTHER" id="PTHR43280:SF29">
    <property type="entry name" value="ARAC-FAMILY TRANSCRIPTIONAL REGULATOR"/>
    <property type="match status" value="1"/>
</dbReference>
<keyword evidence="2" id="KW-0238">DNA-binding</keyword>
<evidence type="ECO:0000256" key="5">
    <source>
        <dbReference type="SAM" id="Phobius"/>
    </source>
</evidence>
<dbReference type="SUPFAM" id="SSF46689">
    <property type="entry name" value="Homeodomain-like"/>
    <property type="match status" value="1"/>
</dbReference>
<dbReference type="InterPro" id="IPR009057">
    <property type="entry name" value="Homeodomain-like_sf"/>
</dbReference>
<feature type="chain" id="PRO_5041711573" evidence="6">
    <location>
        <begin position="21"/>
        <end position="926"/>
    </location>
</feature>
<reference evidence="9" key="1">
    <citation type="submission" date="2019-09" db="EMBL/GenBank/DDBJ databases">
        <title>Distinct polysaccharide growth profiles of human intestinal Prevotella copri isolates.</title>
        <authorList>
            <person name="Fehlner-Peach H."/>
            <person name="Magnabosco C."/>
            <person name="Raghavan V."/>
            <person name="Scher J.U."/>
            <person name="Tett A."/>
            <person name="Cox L.M."/>
            <person name="Gottsegen C."/>
            <person name="Watters A."/>
            <person name="Wiltshire- Gordon J.D."/>
            <person name="Segata N."/>
            <person name="Bonneau R."/>
            <person name="Littman D.R."/>
        </authorList>
    </citation>
    <scope>NUCLEOTIDE SEQUENCE [LARGE SCALE GENOMIC DNA]</scope>
    <source>
        <strain evidence="9">iAQ1179</strain>
    </source>
</reference>
<evidence type="ECO:0000256" key="6">
    <source>
        <dbReference type="SAM" id="SignalP"/>
    </source>
</evidence>
<keyword evidence="3" id="KW-0804">Transcription</keyword>
<feature type="transmembrane region" description="Helical" evidence="5">
    <location>
        <begin position="740"/>
        <end position="762"/>
    </location>
</feature>
<comment type="caution">
    <text evidence="8">The sequence shown here is derived from an EMBL/GenBank/DDBJ whole genome shotgun (WGS) entry which is preliminary data.</text>
</comment>
<organism evidence="8 9">
    <name type="scientific">Segatella copri</name>
    <dbReference type="NCBI Taxonomy" id="165179"/>
    <lineage>
        <taxon>Bacteria</taxon>
        <taxon>Pseudomonadati</taxon>
        <taxon>Bacteroidota</taxon>
        <taxon>Bacteroidia</taxon>
        <taxon>Bacteroidales</taxon>
        <taxon>Prevotellaceae</taxon>
        <taxon>Segatella</taxon>
    </lineage>
</organism>
<dbReference type="Gene3D" id="1.10.10.60">
    <property type="entry name" value="Homeodomain-like"/>
    <property type="match status" value="2"/>
</dbReference>
<evidence type="ECO:0000256" key="2">
    <source>
        <dbReference type="ARBA" id="ARBA00023125"/>
    </source>
</evidence>
<dbReference type="RefSeq" id="WP_153128095.1">
    <property type="nucleotide sequence ID" value="NZ_VZCW01000105.1"/>
</dbReference>
<dbReference type="InterPro" id="IPR015943">
    <property type="entry name" value="WD40/YVTN_repeat-like_dom_sf"/>
</dbReference>
<dbReference type="PANTHER" id="PTHR43280">
    <property type="entry name" value="ARAC-FAMILY TRANSCRIPTIONAL REGULATOR"/>
    <property type="match status" value="1"/>
</dbReference>
<keyword evidence="4" id="KW-0175">Coiled coil</keyword>
<feature type="domain" description="HTH araC/xylS-type" evidence="7">
    <location>
        <begin position="818"/>
        <end position="921"/>
    </location>
</feature>
<feature type="signal peptide" evidence="6">
    <location>
        <begin position="1"/>
        <end position="20"/>
    </location>
</feature>
<dbReference type="InterPro" id="IPR018060">
    <property type="entry name" value="HTH_AraC"/>
</dbReference>
<feature type="coiled-coil region" evidence="4">
    <location>
        <begin position="769"/>
        <end position="796"/>
    </location>
</feature>
<evidence type="ECO:0000256" key="1">
    <source>
        <dbReference type="ARBA" id="ARBA00023015"/>
    </source>
</evidence>
<evidence type="ECO:0000259" key="7">
    <source>
        <dbReference type="PROSITE" id="PS01124"/>
    </source>
</evidence>
<evidence type="ECO:0000313" key="9">
    <source>
        <dbReference type="Proteomes" id="UP000442105"/>
    </source>
</evidence>
<name>A0AA90UE90_9BACT</name>
<dbReference type="Proteomes" id="UP000442105">
    <property type="component" value="Unassembled WGS sequence"/>
</dbReference>
<keyword evidence="1" id="KW-0805">Transcription regulation</keyword>
<dbReference type="GO" id="GO:0043565">
    <property type="term" value="F:sequence-specific DNA binding"/>
    <property type="evidence" value="ECO:0007669"/>
    <property type="project" value="InterPro"/>
</dbReference>
<evidence type="ECO:0000256" key="4">
    <source>
        <dbReference type="SAM" id="Coils"/>
    </source>
</evidence>
<keyword evidence="5" id="KW-0472">Membrane</keyword>
<dbReference type="PROSITE" id="PS01124">
    <property type="entry name" value="HTH_ARAC_FAMILY_2"/>
    <property type="match status" value="1"/>
</dbReference>
<gene>
    <name evidence="8" type="ORF">F7D95_04485</name>
</gene>
<dbReference type="SUPFAM" id="SSF50998">
    <property type="entry name" value="Quinoprotein alcohol dehydrogenase-like"/>
    <property type="match status" value="1"/>
</dbReference>
<dbReference type="AlphaFoldDB" id="A0AA90UE90"/>
<sequence length="926" mass="105818">MKQIYRLLLLLWCCVSALHAETKVDAIHLLTKDDGMAGETVSRVIMDKYGRAVVATNDGISIYNGKRFTTFKMRRDANMPNFVYDVCIDNQQNIYVATAQGVFEKKVNKASFQLILKEFDRMETLAAHEGKLYLGNTNGFYVYDGKKVKQVAVKSVTTEILANSVRSIKIGEDGNVWFLTRYALNCYYPSSGKVSSYYLVAGMPKRAAMSQFGLLKDKAYIGTKNNGLFVYYFNSKKIRKIPYVSNVITSIQVTSKGDVCVGTDGSGAFLLDGKTGQLKEKFDMNGDKEHRTPCDAVYYYMKDGHGNDWLGFYRFGLAHSYYNQHIFEPYRFGDFTTEKLNVRSFYINKDVKVIGTNKGLYYINETKNIVKHFPAEMLGGAHIITKIYYHLGLFYIATYDGGLKIFDPASLTIRPILNAPEVLSNTTIISLASRNNGDLWIGTAEGLFVLDKAGRIVKKNGGFGGTVTGLYFDKGGNGWVCSEKMAYYSAQKESYDNTVFPKGFFNIQKNVEAIPGKNGRIYFFKQNKIFFTTQDMKLFGQLQLPAELSDKCCYAFLDDRNRSFWLATDNGLFCLDYQMQNFVHLGAGEGLKCQFVNVDGIQVDQDGVVWVATTNGLMRLNSKALDQWLHRKKFNLSLFDIRIGSDLLDFTDENKVNSTKRILLPWNFLSAKLALKVILLNYSHNKDRLYQYCLGDGDKWVTFADGDEVSLSHLFLGMHRLKLRLAGVASSESNIEILVYPSWLAIMEFVIFIVALILLLFWRRYHKDTKVLLEERNEIEGALMEVEQEQQETEQAGLQIPKYTRVKIDEEEFAEIVSRMKAYIEKNRCYIDPNFKMGDLADALGLSSSKLSQVFSLYIKENYYEFINKYRLAEFKRLIEAGEYKRFTLTALSEKCGFKKSNFFSTFRRVEGMTPMEYLKKRNVKL</sequence>
<dbReference type="InterPro" id="IPR011047">
    <property type="entry name" value="Quinoprotein_ADH-like_sf"/>
</dbReference>